<evidence type="ECO:0000259" key="2">
    <source>
        <dbReference type="Pfam" id="PF06283"/>
    </source>
</evidence>
<dbReference type="InterPro" id="IPR029062">
    <property type="entry name" value="Class_I_gatase-like"/>
</dbReference>
<gene>
    <name evidence="3" type="ORF">CGL56_15620</name>
</gene>
<accession>A0A2G0CC32</accession>
<dbReference type="AlphaFoldDB" id="A0A2G0CC32"/>
<dbReference type="Gene3D" id="3.40.50.880">
    <property type="match status" value="1"/>
</dbReference>
<protein>
    <recommendedName>
        <fullName evidence="2">ThuA-like domain-containing protein</fullName>
    </recommendedName>
</protein>
<evidence type="ECO:0000313" key="3">
    <source>
        <dbReference type="EMBL" id="PHK97526.1"/>
    </source>
</evidence>
<dbReference type="InterPro" id="IPR029010">
    <property type="entry name" value="ThuA-like"/>
</dbReference>
<organism evidence="3 4">
    <name type="scientific">Neolewinella marina</name>
    <dbReference type="NCBI Taxonomy" id="438751"/>
    <lineage>
        <taxon>Bacteria</taxon>
        <taxon>Pseudomonadati</taxon>
        <taxon>Bacteroidota</taxon>
        <taxon>Saprospiria</taxon>
        <taxon>Saprospirales</taxon>
        <taxon>Lewinellaceae</taxon>
        <taxon>Neolewinella</taxon>
    </lineage>
</organism>
<keyword evidence="1" id="KW-0732">Signal</keyword>
<feature type="chain" id="PRO_5013659355" description="ThuA-like domain-containing protein" evidence="1">
    <location>
        <begin position="23"/>
        <end position="329"/>
    </location>
</feature>
<dbReference type="EMBL" id="PDLO01000008">
    <property type="protein sequence ID" value="PHK97526.1"/>
    <property type="molecule type" value="Genomic_DNA"/>
</dbReference>
<dbReference type="Pfam" id="PF06283">
    <property type="entry name" value="ThuA"/>
    <property type="match status" value="1"/>
</dbReference>
<feature type="signal peptide" evidence="1">
    <location>
        <begin position="1"/>
        <end position="22"/>
    </location>
</feature>
<comment type="caution">
    <text evidence="3">The sequence shown here is derived from an EMBL/GenBank/DDBJ whole genome shotgun (WGS) entry which is preliminary data.</text>
</comment>
<feature type="domain" description="ThuA-like" evidence="2">
    <location>
        <begin position="90"/>
        <end position="289"/>
    </location>
</feature>
<dbReference type="SUPFAM" id="SSF52317">
    <property type="entry name" value="Class I glutamine amidotransferase-like"/>
    <property type="match status" value="1"/>
</dbReference>
<sequence>MMKILTGLLFAAVLCTCGPAPQETEAAATAVDTAPPKIVFLTGDEEYRSEESMPMLADILERELGAETVVGYSLDSNGVIDPNNLYHVSALDELEDADLMVVFLRFRQLPAEMVRKITDYAESGRPIVGFRTSTHAFRYTEPKDSQLMVLNDEWPTRVFGQQWITHHGHFEDGHGRLTEVSLVEDRRDSPILNGVEPFEAYSWLYHVDGGQWKLSGDSDPLLMGHSLRSNHEANGKLDEFPLDNPVAWTKTYTGASGTPARVFFTTLGHPYDFRETSMRKLALNGIYWALGREADIPAEGVNADFVSPYEPNNSGFGEKFKPGMRPGAW</sequence>
<dbReference type="RefSeq" id="WP_099107516.1">
    <property type="nucleotide sequence ID" value="NZ_JAATJF010000003.1"/>
</dbReference>
<dbReference type="OrthoDB" id="189183at2"/>
<evidence type="ECO:0000256" key="1">
    <source>
        <dbReference type="SAM" id="SignalP"/>
    </source>
</evidence>
<dbReference type="Proteomes" id="UP000226437">
    <property type="component" value="Unassembled WGS sequence"/>
</dbReference>
<keyword evidence="4" id="KW-1185">Reference proteome</keyword>
<evidence type="ECO:0000313" key="4">
    <source>
        <dbReference type="Proteomes" id="UP000226437"/>
    </source>
</evidence>
<proteinExistence type="predicted"/>
<name>A0A2G0CC32_9BACT</name>
<reference evidence="3 4" key="1">
    <citation type="submission" date="2017-10" db="EMBL/GenBank/DDBJ databases">
        <title>The draft genome sequence of Lewinella marina KCTC 32374.</title>
        <authorList>
            <person name="Wang K."/>
        </authorList>
    </citation>
    <scope>NUCLEOTIDE SEQUENCE [LARGE SCALE GENOMIC DNA]</scope>
    <source>
        <strain evidence="3 4">MKG-38</strain>
    </source>
</reference>